<name>A0ABR7XMR0_9SPHI</name>
<keyword evidence="2" id="KW-1185">Reference proteome</keyword>
<dbReference type="Proteomes" id="UP000651112">
    <property type="component" value="Unassembled WGS sequence"/>
</dbReference>
<sequence length="1192" mass="136043">MTSLCLSLMLVWSTGLDGLAQSRHWQKNPRSLHYTEDQGDFLLVNGKYRFNRALYGNHKPSRVEAGDLPEFALYMPGMAGNLQFVLEKGGVYKKMIEAEHIETRYRPGSMVYRVQDPLIGSGYLDIVVLAQADEEGLIVKLEAHGVPREVKLHALYGGASGRKFSRGGDIGADPESGFYLLPEYAKDNRYKLEKNSFELIYPDGKKNEEFVYGTFSSTAQLQLSDATVLDDLAQLGRKGAAESPIVYATYTLQKAPIYIQVAKGPLEKKVYRDDMLQDRYNRAEQARLQLTGRVKLKTPDRFINTFGAALAVAADGVWESPTFLHGAVAWRMRLNAWRGAYTADALGWHDRAKEHFSSYANSQVLEPESAKVVMDTALHLARHIEEMGTAMFSSGYISRHPNNNTVAHHYDMNLVFFDQLFTHFDYTGDTTYLRKMWPTIERHLAWERRNFKRNGLYDAYCAIWASDGLQYSGGGVAHTSAYNYRANIAAAKLARLLGKDPSIYEEEAKQIDATMRERLWLENKGYFAEYQDALGNKLVHDKPGLWTIYHVADAYLLDDFDSYQNTRYIDNYLPHIPIEVEGKEHEGLYTLATTTWQPYTWSVNNVALAENLQGALAYWQSGRPDDAFHLWKSNVIESMYHGISPGNFQQLSHYDAFRGELYRDFADPIGVASRTLTEGLFGFFPKLMDEEILIKPGFPQAWDFAEIELPEWRYAYKREQGNLSFHIRTQYEQAVQLKMEVPVSYAQIKSVKVNGNVVSWSIKPSSINRPILVFDAPAAKEFEVEIIGGKQLEFMSVEPVEHPYTEELELPLPAGVEMTDVYDPQKILGDQHNERFSFIQHTQKGTFFVKLRQEEMTWWQAINMDLIQPIHADFEQRDKQHYLILKNRTVENKTVSIDGMGINKEIKLSSSESVEITLPTTRLSMGTNKLRIRTGQDQWTARYIVWDVKNQGTYQQQDLSTFYNARVHDIFEQRYLSPRTDVPTLQLPWQGIGNWCYPLIEAVIDDSGLMAARKEQSVTYLGIPFLIKGNERNVLFTSQWDNYPTTVEVPLQGKAEKAYLLMAGSTNPMQSEMVNARVKVTYTDGEEDILNLKNPTNWWPIEQDYLDDNYAFEIPDEEIPYRVQLKTGELYKGGELPKYTEIKGYTNRAVDGGAATILDLPLDSSKTLRSLQLVSETNDVVVGIIALTLFTK</sequence>
<protein>
    <submittedName>
        <fullName evidence="1">DUF4450 domain-containing protein</fullName>
    </submittedName>
</protein>
<proteinExistence type="predicted"/>
<evidence type="ECO:0000313" key="2">
    <source>
        <dbReference type="Proteomes" id="UP000651112"/>
    </source>
</evidence>
<dbReference type="InterPro" id="IPR012341">
    <property type="entry name" value="6hp_glycosidase-like_sf"/>
</dbReference>
<dbReference type="SUPFAM" id="SSF48208">
    <property type="entry name" value="Six-hairpin glycosidases"/>
    <property type="match status" value="1"/>
</dbReference>
<evidence type="ECO:0000313" key="1">
    <source>
        <dbReference type="EMBL" id="MBD1420464.1"/>
    </source>
</evidence>
<organism evidence="1 2">
    <name type="scientific">Sphingobacterium chuzhouense</name>
    <dbReference type="NCBI Taxonomy" id="1742264"/>
    <lineage>
        <taxon>Bacteria</taxon>
        <taxon>Pseudomonadati</taxon>
        <taxon>Bacteroidota</taxon>
        <taxon>Sphingobacteriia</taxon>
        <taxon>Sphingobacteriales</taxon>
        <taxon>Sphingobacteriaceae</taxon>
        <taxon>Sphingobacterium</taxon>
    </lineage>
</organism>
<dbReference type="Pfam" id="PF14614">
    <property type="entry name" value="DUF4450"/>
    <property type="match status" value="1"/>
</dbReference>
<accession>A0ABR7XMR0</accession>
<gene>
    <name evidence="1" type="ORF">H8B21_02675</name>
</gene>
<reference evidence="1 2" key="1">
    <citation type="submission" date="2020-08" db="EMBL/GenBank/DDBJ databases">
        <title>Sphingobacterium sp. DN00404 isolated from aquaculture water.</title>
        <authorList>
            <person name="Zhang M."/>
        </authorList>
    </citation>
    <scope>NUCLEOTIDE SEQUENCE [LARGE SCALE GENOMIC DNA]</scope>
    <source>
        <strain evidence="1 2">KCTC 42746</strain>
    </source>
</reference>
<dbReference type="Gene3D" id="1.50.10.10">
    <property type="match status" value="1"/>
</dbReference>
<dbReference type="InterPro" id="IPR028028">
    <property type="entry name" value="DUF4450"/>
</dbReference>
<dbReference type="InterPro" id="IPR008928">
    <property type="entry name" value="6-hairpin_glycosidase_sf"/>
</dbReference>
<comment type="caution">
    <text evidence="1">The sequence shown here is derived from an EMBL/GenBank/DDBJ whole genome shotgun (WGS) entry which is preliminary data.</text>
</comment>
<dbReference type="EMBL" id="JACNYL010000001">
    <property type="protein sequence ID" value="MBD1420464.1"/>
    <property type="molecule type" value="Genomic_DNA"/>
</dbReference>